<feature type="domain" description="RAWUL" evidence="2">
    <location>
        <begin position="40"/>
        <end position="105"/>
    </location>
</feature>
<organism evidence="3 4">
    <name type="scientific">Hypothenemus hampei</name>
    <name type="common">Coffee berry borer</name>
    <dbReference type="NCBI Taxonomy" id="57062"/>
    <lineage>
        <taxon>Eukaryota</taxon>
        <taxon>Metazoa</taxon>
        <taxon>Ecdysozoa</taxon>
        <taxon>Arthropoda</taxon>
        <taxon>Hexapoda</taxon>
        <taxon>Insecta</taxon>
        <taxon>Pterygota</taxon>
        <taxon>Neoptera</taxon>
        <taxon>Endopterygota</taxon>
        <taxon>Coleoptera</taxon>
        <taxon>Polyphaga</taxon>
        <taxon>Cucujiformia</taxon>
        <taxon>Curculionidae</taxon>
        <taxon>Scolytinae</taxon>
        <taxon>Hypothenemus</taxon>
    </lineage>
</organism>
<reference evidence="3 4" key="1">
    <citation type="submission" date="2024-05" db="EMBL/GenBank/DDBJ databases">
        <title>Genetic variation in Jamaican populations of the coffee berry borer (Hypothenemus hampei).</title>
        <authorList>
            <person name="Errbii M."/>
            <person name="Myrie A."/>
        </authorList>
    </citation>
    <scope>NUCLEOTIDE SEQUENCE [LARGE SCALE GENOMIC DNA]</scope>
    <source>
        <strain evidence="3">JA-Hopewell-2020-01-JO</strain>
        <tissue evidence="3">Whole body</tissue>
    </source>
</reference>
<dbReference type="AlphaFoldDB" id="A0ABD1EUP4"/>
<dbReference type="Pfam" id="PF16207">
    <property type="entry name" value="RAWUL"/>
    <property type="match status" value="1"/>
</dbReference>
<dbReference type="CDD" id="cd17082">
    <property type="entry name" value="RAWUL_PCGF2_like"/>
    <property type="match status" value="1"/>
</dbReference>
<gene>
    <name evidence="3" type="ORF">ABEB36_007649</name>
</gene>
<keyword evidence="4" id="KW-1185">Reference proteome</keyword>
<dbReference type="PANTHER" id="PTHR10825:SF29">
    <property type="entry name" value="POLYCOMB GROUP RING FINGER PROTEIN 1"/>
    <property type="match status" value="1"/>
</dbReference>
<dbReference type="InterPro" id="IPR032443">
    <property type="entry name" value="RAWUL"/>
</dbReference>
<feature type="compositionally biased region" description="Polar residues" evidence="1">
    <location>
        <begin position="437"/>
        <end position="446"/>
    </location>
</feature>
<proteinExistence type="predicted"/>
<sequence>MKFDDSAPGAIRIPGIATDPEALKNNGSVDEGEVVSEMKRYLLCPGMCRVEVLKKFVRNKYNVDTNKFFIDILYKRVPLPDHYTLIDIAYIYSWQRNELMKFFFRIIDKNQARNTDSPVSFPQFIPKHFRRGKFTPRKDSTCEKKNQKKFVLKVEKTPLLISSDDTSNQFEIKAEPKQCGNEAEAKICGDVDKNTDDDVPVVQVKVEECSDKTDTSTKQKDKVENNVHKTDVEPAIEDKNPSLNKPEQTPINVQKIEVEELKKSDTCTTVKIKKEPISPEAEKADKTLLQKMSKEFLDNVKMDIIPKQKVRSKPVTKSYTSITLNRTENVEIITKIEPVANKDGKPIGHHIVEQTIMKGSKVRIPKLIFTKKGNVKKISLPKKQLKSPSGSNRLKNIGPKKLNVENDIDDEKSKFFKYMELKPVLKSPMKDMKDQKVNNAPLSDSAQRPKKQIIISKPPGGQKRKNTSPIKNDKAKVARLEAKKSVKIILQDKPTNVAQDVKSDKGLQSLINTCKIPSSLSITIKESSEKECATPVAPPVKNYIEILKLPDESNEKSKNSQENKEISSKLNLSQFCDNDSEQKVDQDLSEIAKSLTERIPMSTTISHLVGPKLPFQIPVKTNITSKQQIQPSPVPDISSSLTNLNSKSPQTFQKIFEESLKKPPEGPKTSAIELPVVKNESASTSSSSGSGKRNLMEIALQLFKKNKHEQEKKDSSPLPKVPIPRLPMSKSPKLLGSPVMVPQTVASLHSSSLGMNYTVSVGQQSPSKVMKSNGIISPVKADSVPGIPECKPSVSPINDLKSVKNDFKVPSPSLGSPKLPDVTGSSPKLKSPSPKHSPKSSPLVKHMYAPLNQRVASPKSPKAKTSSPSSSVMSKTSSPTTILPASPTSNANELLEKYNIQNLAQFSASLNLNPSILATSNQIAAFQHAMLLKHFEMQNRQNWLNLPFQGGGPLLQYEKYLQSLNGSHSQT</sequence>
<dbReference type="PANTHER" id="PTHR10825">
    <property type="entry name" value="RING FINGER DOMAIN-CONTAINING, POLYCOMB GROUP COMPONENT"/>
    <property type="match status" value="1"/>
</dbReference>
<feature type="compositionally biased region" description="Basic and acidic residues" evidence="1">
    <location>
        <begin position="552"/>
        <end position="567"/>
    </location>
</feature>
<feature type="region of interest" description="Disordered" evidence="1">
    <location>
        <begin position="706"/>
        <end position="735"/>
    </location>
</feature>
<dbReference type="Gene3D" id="3.10.20.90">
    <property type="entry name" value="Phosphatidylinositol 3-kinase Catalytic Subunit, Chain A, domain 1"/>
    <property type="match status" value="1"/>
</dbReference>
<comment type="caution">
    <text evidence="3">The sequence shown here is derived from an EMBL/GenBank/DDBJ whole genome shotgun (WGS) entry which is preliminary data.</text>
</comment>
<dbReference type="EMBL" id="JBDJPC010000005">
    <property type="protein sequence ID" value="KAL1502517.1"/>
    <property type="molecule type" value="Genomic_DNA"/>
</dbReference>
<evidence type="ECO:0000313" key="3">
    <source>
        <dbReference type="EMBL" id="KAL1502517.1"/>
    </source>
</evidence>
<feature type="compositionally biased region" description="Low complexity" evidence="1">
    <location>
        <begin position="857"/>
        <end position="881"/>
    </location>
</feature>
<evidence type="ECO:0000259" key="2">
    <source>
        <dbReference type="Pfam" id="PF16207"/>
    </source>
</evidence>
<accession>A0ABD1EUP4</accession>
<feature type="region of interest" description="Disordered" evidence="1">
    <location>
        <begin position="778"/>
        <end position="885"/>
    </location>
</feature>
<evidence type="ECO:0000313" key="4">
    <source>
        <dbReference type="Proteomes" id="UP001566132"/>
    </source>
</evidence>
<feature type="compositionally biased region" description="Low complexity" evidence="1">
    <location>
        <begin position="825"/>
        <end position="846"/>
    </location>
</feature>
<feature type="region of interest" description="Disordered" evidence="1">
    <location>
        <begin position="552"/>
        <end position="572"/>
    </location>
</feature>
<protein>
    <recommendedName>
        <fullName evidence="2">RAWUL domain-containing protein</fullName>
    </recommendedName>
</protein>
<evidence type="ECO:0000256" key="1">
    <source>
        <dbReference type="SAM" id="MobiDB-lite"/>
    </source>
</evidence>
<feature type="region of interest" description="Disordered" evidence="1">
    <location>
        <begin position="427"/>
        <end position="473"/>
    </location>
</feature>
<dbReference type="Proteomes" id="UP001566132">
    <property type="component" value="Unassembled WGS sequence"/>
</dbReference>
<name>A0ABD1EUP4_HYPHA</name>